<evidence type="ECO:0000313" key="1">
    <source>
        <dbReference type="EMBL" id="QCK85121.1"/>
    </source>
</evidence>
<keyword evidence="2" id="KW-1185">Reference proteome</keyword>
<name>A0A4D7QEW0_9HYPH</name>
<protein>
    <submittedName>
        <fullName evidence="1">Uncharacterized protein</fullName>
    </submittedName>
</protein>
<dbReference type="EMBL" id="CP039865">
    <property type="protein sequence ID" value="QCK85121.1"/>
    <property type="molecule type" value="Genomic_DNA"/>
</dbReference>
<dbReference type="RefSeq" id="WP_137098455.1">
    <property type="nucleotide sequence ID" value="NZ_CP039865.1"/>
</dbReference>
<reference evidence="1 2" key="1">
    <citation type="submission" date="2019-04" db="EMBL/GenBank/DDBJ databases">
        <title>Phreatobacter aquaticus sp. nov.</title>
        <authorList>
            <person name="Choi A."/>
            <person name="Baek K."/>
        </authorList>
    </citation>
    <scope>NUCLEOTIDE SEQUENCE [LARGE SCALE GENOMIC DNA]</scope>
    <source>
        <strain evidence="1 2">NMCR1094</strain>
    </source>
</reference>
<dbReference type="OrthoDB" id="7870314at2"/>
<dbReference type="AlphaFoldDB" id="A0A4D7QEW0"/>
<gene>
    <name evidence="1" type="ORF">E8L99_04675</name>
</gene>
<dbReference type="Proteomes" id="UP000298588">
    <property type="component" value="Chromosome"/>
</dbReference>
<organism evidence="1 2">
    <name type="scientific">Phreatobacter aquaticus</name>
    <dbReference type="NCBI Taxonomy" id="2570229"/>
    <lineage>
        <taxon>Bacteria</taxon>
        <taxon>Pseudomonadati</taxon>
        <taxon>Pseudomonadota</taxon>
        <taxon>Alphaproteobacteria</taxon>
        <taxon>Hyphomicrobiales</taxon>
        <taxon>Phreatobacteraceae</taxon>
        <taxon>Phreatobacter</taxon>
    </lineage>
</organism>
<dbReference type="KEGG" id="paqt:E8L99_04675"/>
<proteinExistence type="predicted"/>
<sequence length="123" mass="13289">MNTRRIIHAFDAGQPQALAAAGIRSRFHGWRGISGRRYLTTVYEAGEAPAYEGAIIVLARREGDVRVAVWAGRSPASPRALARLAQMKKADEVHVHLIAETERDRADAEADLMSPATVSAIAG</sequence>
<accession>A0A4D7QEW0</accession>
<evidence type="ECO:0000313" key="2">
    <source>
        <dbReference type="Proteomes" id="UP000298588"/>
    </source>
</evidence>